<organism evidence="2 3">
    <name type="scientific">Allacma fusca</name>
    <dbReference type="NCBI Taxonomy" id="39272"/>
    <lineage>
        <taxon>Eukaryota</taxon>
        <taxon>Metazoa</taxon>
        <taxon>Ecdysozoa</taxon>
        <taxon>Arthropoda</taxon>
        <taxon>Hexapoda</taxon>
        <taxon>Collembola</taxon>
        <taxon>Symphypleona</taxon>
        <taxon>Sminthuridae</taxon>
        <taxon>Allacma</taxon>
    </lineage>
</organism>
<evidence type="ECO:0000313" key="3">
    <source>
        <dbReference type="Proteomes" id="UP000708208"/>
    </source>
</evidence>
<dbReference type="EMBL" id="CAJVCH010571196">
    <property type="protein sequence ID" value="CAG7836893.1"/>
    <property type="molecule type" value="Genomic_DNA"/>
</dbReference>
<evidence type="ECO:0000313" key="2">
    <source>
        <dbReference type="EMBL" id="CAG7836893.1"/>
    </source>
</evidence>
<evidence type="ECO:0000256" key="1">
    <source>
        <dbReference type="SAM" id="Phobius"/>
    </source>
</evidence>
<sequence>MEKEIPHKTPGRTTDVLGIIVVAFQVTALAWYCLINFWTAQNCDIQNTAAGLGAAMCTVYIALVTIFVIATEVILILEQQRTNLAMIHAWLNFAVTSLILHLMTVFANEYLLVEMLFYVLLMVTLYSSLPLVVNIYHSFHYKRSEEPVIGTVMYSITYYQACIGLFDEQKVLHFMGVFYEIGKEILNENVLPHGLALYQ</sequence>
<feature type="transmembrane region" description="Helical" evidence="1">
    <location>
        <begin position="16"/>
        <end position="38"/>
    </location>
</feature>
<comment type="caution">
    <text evidence="2">The sequence shown here is derived from an EMBL/GenBank/DDBJ whole genome shotgun (WGS) entry which is preliminary data.</text>
</comment>
<keyword evidence="1" id="KW-1133">Transmembrane helix</keyword>
<feature type="transmembrane region" description="Helical" evidence="1">
    <location>
        <begin position="50"/>
        <end position="77"/>
    </location>
</feature>
<feature type="transmembrane region" description="Helical" evidence="1">
    <location>
        <begin position="115"/>
        <end position="136"/>
    </location>
</feature>
<keyword evidence="1" id="KW-0812">Transmembrane</keyword>
<proteinExistence type="predicted"/>
<dbReference type="Proteomes" id="UP000708208">
    <property type="component" value="Unassembled WGS sequence"/>
</dbReference>
<dbReference type="AlphaFoldDB" id="A0A8J2PMU9"/>
<protein>
    <submittedName>
        <fullName evidence="2">Uncharacterized protein</fullName>
    </submittedName>
</protein>
<keyword evidence="1" id="KW-0472">Membrane</keyword>
<name>A0A8J2PMU9_9HEXA</name>
<accession>A0A8J2PMU9</accession>
<gene>
    <name evidence="2" type="ORF">AFUS01_LOCUS46084</name>
</gene>
<keyword evidence="3" id="KW-1185">Reference proteome</keyword>
<reference evidence="2" key="1">
    <citation type="submission" date="2021-06" db="EMBL/GenBank/DDBJ databases">
        <authorList>
            <person name="Hodson N. C."/>
            <person name="Mongue J. A."/>
            <person name="Jaron S. K."/>
        </authorList>
    </citation>
    <scope>NUCLEOTIDE SEQUENCE</scope>
</reference>
<feature type="transmembrane region" description="Helical" evidence="1">
    <location>
        <begin position="84"/>
        <end position="103"/>
    </location>
</feature>